<evidence type="ECO:0000256" key="1">
    <source>
        <dbReference type="SAM" id="Phobius"/>
    </source>
</evidence>
<name>A0A2R7UL10_PSEDL</name>
<feature type="transmembrane region" description="Helical" evidence="1">
    <location>
        <begin position="161"/>
        <end position="182"/>
    </location>
</feature>
<organism evidence="2 3">
    <name type="scientific">Pseudomonas plecoglossicida</name>
    <dbReference type="NCBI Taxonomy" id="70775"/>
    <lineage>
        <taxon>Bacteria</taxon>
        <taxon>Pseudomonadati</taxon>
        <taxon>Pseudomonadota</taxon>
        <taxon>Gammaproteobacteria</taxon>
        <taxon>Pseudomonadales</taxon>
        <taxon>Pseudomonadaceae</taxon>
        <taxon>Pseudomonas</taxon>
    </lineage>
</organism>
<evidence type="ECO:0000313" key="2">
    <source>
        <dbReference type="EMBL" id="PTU51814.1"/>
    </source>
</evidence>
<accession>A0A2R7UL10</accession>
<keyword evidence="1" id="KW-0472">Membrane</keyword>
<comment type="caution">
    <text evidence="2">The sequence shown here is derived from an EMBL/GenBank/DDBJ whole genome shotgun (WGS) entry which is preliminary data.</text>
</comment>
<keyword evidence="1" id="KW-0812">Transmembrane</keyword>
<proteinExistence type="predicted"/>
<gene>
    <name evidence="2" type="ORF">DBB42_12815</name>
</gene>
<reference evidence="2 3" key="1">
    <citation type="submission" date="2018-04" db="EMBL/GenBank/DDBJ databases">
        <authorList>
            <person name="Go L.Y."/>
            <person name="Mitchell J.A."/>
        </authorList>
    </citation>
    <scope>NUCLEOTIDE SEQUENCE [LARGE SCALE GENOMIC DNA]</scope>
    <source>
        <strain evidence="2 3">KCJK7865</strain>
    </source>
</reference>
<dbReference type="EMBL" id="QANO01000111">
    <property type="protein sequence ID" value="PTU51814.1"/>
    <property type="molecule type" value="Genomic_DNA"/>
</dbReference>
<keyword evidence="1" id="KW-1133">Transmembrane helix</keyword>
<dbReference type="AlphaFoldDB" id="A0A2R7UL10"/>
<protein>
    <submittedName>
        <fullName evidence="2">Uncharacterized protein</fullName>
    </submittedName>
</protein>
<dbReference type="Proteomes" id="UP000244874">
    <property type="component" value="Unassembled WGS sequence"/>
</dbReference>
<evidence type="ECO:0000313" key="3">
    <source>
        <dbReference type="Proteomes" id="UP000244874"/>
    </source>
</evidence>
<feature type="transmembrane region" description="Helical" evidence="1">
    <location>
        <begin position="118"/>
        <end position="141"/>
    </location>
</feature>
<sequence length="208" mass="23327">MTCAQGFPLPVIQQLSKELQVFIKFEYLKFAGCLEDIRVFEHLTGFVQVIMKIDGILIPNVKVPIQIYEDLEKGSHVEFYALVQNSKNKVKNTAIVLAAKTTSGRLLRVASMRYKVQLHFWVIAAIWAAVAFVLSWIALVFGSDFLISGRSTPQQWDFINGGASVIGILTGGFFVGCGIYLFHKTSVLDTWKSIAPSLLVERFSKLHR</sequence>